<name>A0A1X0DDD0_9MYCO</name>
<proteinExistence type="predicted"/>
<gene>
    <name evidence="1" type="ORF">BST26_11005</name>
</gene>
<keyword evidence="2" id="KW-1185">Reference proteome</keyword>
<dbReference type="AlphaFoldDB" id="A0A1X0DDD0"/>
<dbReference type="OrthoDB" id="4753240at2"/>
<accession>A0A1X0DDD0</accession>
<dbReference type="Proteomes" id="UP000192801">
    <property type="component" value="Unassembled WGS sequence"/>
</dbReference>
<dbReference type="RefSeq" id="WP_083030951.1">
    <property type="nucleotide sequence ID" value="NZ_AP022618.1"/>
</dbReference>
<comment type="caution">
    <text evidence="1">The sequence shown here is derived from an EMBL/GenBank/DDBJ whole genome shotgun (WGS) entry which is preliminary data.</text>
</comment>
<evidence type="ECO:0000313" key="2">
    <source>
        <dbReference type="Proteomes" id="UP000192801"/>
    </source>
</evidence>
<reference evidence="1 2" key="1">
    <citation type="submission" date="2016-12" db="EMBL/GenBank/DDBJ databases">
        <title>The new phylogeny of genus Mycobacterium.</title>
        <authorList>
            <person name="Tortoli E."/>
            <person name="Trovato A."/>
            <person name="Cirillo D.M."/>
        </authorList>
    </citation>
    <scope>NUCLEOTIDE SEQUENCE [LARGE SCALE GENOMIC DNA]</scope>
    <source>
        <strain evidence="1 2">DSM 45130</strain>
    </source>
</reference>
<dbReference type="EMBL" id="MVHS01000022">
    <property type="protein sequence ID" value="ORA70358.1"/>
    <property type="molecule type" value="Genomic_DNA"/>
</dbReference>
<sequence>MTLINIAKLAVAGALVGSAVGLAAGVATADPWGNPDPVAPANAPRKPADTFLNEPVVWWWGPSGGHWGVWINGQFLTLT</sequence>
<dbReference type="STRING" id="444597.BST26_11005"/>
<organism evidence="1 2">
    <name type="scientific">Mycolicibacterium insubricum</name>
    <dbReference type="NCBI Taxonomy" id="444597"/>
    <lineage>
        <taxon>Bacteria</taxon>
        <taxon>Bacillati</taxon>
        <taxon>Actinomycetota</taxon>
        <taxon>Actinomycetes</taxon>
        <taxon>Mycobacteriales</taxon>
        <taxon>Mycobacteriaceae</taxon>
        <taxon>Mycolicibacterium</taxon>
    </lineage>
</organism>
<protein>
    <submittedName>
        <fullName evidence="1">Uncharacterized protein</fullName>
    </submittedName>
</protein>
<evidence type="ECO:0000313" key="1">
    <source>
        <dbReference type="EMBL" id="ORA70358.1"/>
    </source>
</evidence>